<organism evidence="1 2">
    <name type="scientific">Nostoc sphaeroides CCNUC1</name>
    <dbReference type="NCBI Taxonomy" id="2653204"/>
    <lineage>
        <taxon>Bacteria</taxon>
        <taxon>Bacillati</taxon>
        <taxon>Cyanobacteriota</taxon>
        <taxon>Cyanophyceae</taxon>
        <taxon>Nostocales</taxon>
        <taxon>Nostocaceae</taxon>
        <taxon>Nostoc</taxon>
    </lineage>
</organism>
<accession>A0A5P8W5M1</accession>
<sequence>MCFNRMLNRTGHFWEARYYSCGFPPTDTKRALNTLRYIHGNPKAAQMRRSFFYDFSNYGSYDQLTVDGLTQWHPAFLELSKTLDECAKKYRGFCQRYKPKAKPAKLSCWGSKLLAGHKISRNKGKHKCSPGQLTLLEQCQVSECKVTEVLKVLKKFVLANRPFDASCLSEL</sequence>
<dbReference type="KEGG" id="nsh:GXM_05394"/>
<dbReference type="Proteomes" id="UP000326678">
    <property type="component" value="Chromosome Gxm1"/>
</dbReference>
<protein>
    <submittedName>
        <fullName evidence="1">Transposase</fullName>
    </submittedName>
</protein>
<evidence type="ECO:0000313" key="1">
    <source>
        <dbReference type="EMBL" id="QFS47902.1"/>
    </source>
</evidence>
<dbReference type="AlphaFoldDB" id="A0A5P8W5M1"/>
<reference evidence="1 2" key="1">
    <citation type="submission" date="2019-10" db="EMBL/GenBank/DDBJ databases">
        <title>Genomic and transcriptomic insights into the perfect genentic adaptation of a filamentous nitrogen-fixing cyanobacterium to rice fields.</title>
        <authorList>
            <person name="Chen Z."/>
        </authorList>
    </citation>
    <scope>NUCLEOTIDE SEQUENCE [LARGE SCALE GENOMIC DNA]</scope>
    <source>
        <strain evidence="1">CCNUC1</strain>
    </source>
</reference>
<gene>
    <name evidence="1" type="ORF">GXM_05394</name>
</gene>
<evidence type="ECO:0000313" key="2">
    <source>
        <dbReference type="Proteomes" id="UP000326678"/>
    </source>
</evidence>
<proteinExistence type="predicted"/>
<name>A0A5P8W5M1_9NOSO</name>
<dbReference type="EMBL" id="CP045226">
    <property type="protein sequence ID" value="QFS47902.1"/>
    <property type="molecule type" value="Genomic_DNA"/>
</dbReference>
<keyword evidence="2" id="KW-1185">Reference proteome</keyword>